<reference evidence="4 5" key="1">
    <citation type="submission" date="2018-03" db="EMBL/GenBank/DDBJ databases">
        <title>Whole genome analyses suggest that Burkholderia sensu lato contains two further novel genera in the rhizoxinica-symbiotica group Mycetohabitans gen. nov., and Trinickia gen. nov.: implications for the evolution of diazotrophy and nodulation in the Burkholderiaceae.</title>
        <authorList>
            <person name="Estrada De Los Santos P."/>
            <person name="Palmer M."/>
            <person name="Chavez-Ramirez B."/>
            <person name="Steenkamp E.T."/>
            <person name="Hirsch A.M."/>
            <person name="Manyaka P."/>
            <person name="Maluk M."/>
            <person name="Lafos M."/>
            <person name="Crook M."/>
            <person name="Gross E."/>
            <person name="Simon M.F."/>
            <person name="Bueno Dos Reis Junior F."/>
            <person name="Poole P.S."/>
            <person name="Venter S.N."/>
            <person name="James E.K."/>
        </authorList>
    </citation>
    <scope>NUCLEOTIDE SEQUENCE [LARGE SCALE GENOMIC DNA]</scope>
    <source>
        <strain evidence="4 5">JPY-366</strain>
    </source>
</reference>
<feature type="chain" id="PRO_5015538602" evidence="2">
    <location>
        <begin position="42"/>
        <end position="602"/>
    </location>
</feature>
<keyword evidence="2" id="KW-0732">Signal</keyword>
<comment type="caution">
    <text evidence="4">The sequence shown here is derived from an EMBL/GenBank/DDBJ whole genome shotgun (WGS) entry which is preliminary data.</text>
</comment>
<gene>
    <name evidence="4" type="ORF">C9I57_05155</name>
</gene>
<dbReference type="GO" id="GO:0008320">
    <property type="term" value="F:protein transmembrane transporter activity"/>
    <property type="evidence" value="ECO:0007669"/>
    <property type="project" value="TreeGrafter"/>
</dbReference>
<dbReference type="Gene3D" id="2.40.160.50">
    <property type="entry name" value="membrane protein fhac: a member of the omp85/tpsb transporter family"/>
    <property type="match status" value="1"/>
</dbReference>
<organism evidence="4 5">
    <name type="scientific">Trinickia symbiotica</name>
    <dbReference type="NCBI Taxonomy" id="863227"/>
    <lineage>
        <taxon>Bacteria</taxon>
        <taxon>Pseudomonadati</taxon>
        <taxon>Pseudomonadota</taxon>
        <taxon>Betaproteobacteria</taxon>
        <taxon>Burkholderiales</taxon>
        <taxon>Burkholderiaceae</taxon>
        <taxon>Trinickia</taxon>
    </lineage>
</organism>
<dbReference type="GO" id="GO:0046819">
    <property type="term" value="P:protein secretion by the type V secretion system"/>
    <property type="evidence" value="ECO:0007669"/>
    <property type="project" value="TreeGrafter"/>
</dbReference>
<evidence type="ECO:0000259" key="3">
    <source>
        <dbReference type="Pfam" id="PF03865"/>
    </source>
</evidence>
<feature type="compositionally biased region" description="Pro residues" evidence="1">
    <location>
        <begin position="49"/>
        <end position="65"/>
    </location>
</feature>
<accession>A0A2T3XZQ3</accession>
<dbReference type="Proteomes" id="UP000240638">
    <property type="component" value="Unassembled WGS sequence"/>
</dbReference>
<dbReference type="EMBL" id="PYUC01000002">
    <property type="protein sequence ID" value="PTB22004.1"/>
    <property type="molecule type" value="Genomic_DNA"/>
</dbReference>
<dbReference type="PANTHER" id="PTHR34597">
    <property type="entry name" value="SLR1661 PROTEIN"/>
    <property type="match status" value="1"/>
</dbReference>
<dbReference type="InterPro" id="IPR005565">
    <property type="entry name" value="Hemolysn_activator_HlyB_C"/>
</dbReference>
<sequence length="602" mass="65340">MSARRGNRLRDRIRAPSCCAVRVVFGLALAVTLADAGPAWAQAYRDVQPSPPPAAVRPSSPPAPPADAASSQRIAVETLRSLTFVADAATAKTEGNASTRVADGAITAIQLPVLDASFLERFAADLGKPLTFARLVEIRRAVEQRFRDAGEPLVDAYTPEQDVTAGGVTIVVAQFHVGEVRARGNRYFSDALLAREMPLTPGGTIRDGDVALGLAMLNANPYRTVDVIYEPGSATNSTDVVLQTQDRLPLRIIAGYDNDGVPQLGRDRFFAGIDYGNLFGLDQQINYRVTASNDVFGGNPDIEGRPDRPRLVAHALSYSAPLPWLDRIELFGMYAQSTPRMPDNFSQTGISAQLSARYDWQLPPFGRWQQQVQFGYDFKRSNNDLEFGGFQVFNANTHIHQFSITWNANRADASGTTSGNAIIVFSPGHLDGSDSDAAFQAARSGATSRYTYLQLSGQRDMKIGAGFSWWAHGIVQWTPNTLLPSEALALGGEASVRGYDPYAMLGDRGWNVQTELRTPPFVFGSSSAAVQPYLFVDAGHAWNRINEPFEPHNGMLVSLGVGLRFQFSRYVNLRATWGVPLRPAVPNGSTAPMGMLSLVVGS</sequence>
<dbReference type="PANTHER" id="PTHR34597:SF3">
    <property type="entry name" value="OUTER MEMBRANE TRANSPORTER CDIB"/>
    <property type="match status" value="1"/>
</dbReference>
<feature type="region of interest" description="Disordered" evidence="1">
    <location>
        <begin position="44"/>
        <end position="70"/>
    </location>
</feature>
<dbReference type="Gene3D" id="3.10.20.310">
    <property type="entry name" value="membrane protein fhac"/>
    <property type="match status" value="1"/>
</dbReference>
<evidence type="ECO:0000256" key="2">
    <source>
        <dbReference type="SAM" id="SignalP"/>
    </source>
</evidence>
<proteinExistence type="predicted"/>
<feature type="domain" description="Haemolysin activator HlyB C-terminal" evidence="3">
    <location>
        <begin position="237"/>
        <end position="565"/>
    </location>
</feature>
<dbReference type="AlphaFoldDB" id="A0A2T3XZQ3"/>
<name>A0A2T3XZQ3_9BURK</name>
<dbReference type="InterPro" id="IPR051544">
    <property type="entry name" value="TPS_OM_transporter"/>
</dbReference>
<dbReference type="Pfam" id="PF03865">
    <property type="entry name" value="ShlB"/>
    <property type="match status" value="1"/>
</dbReference>
<evidence type="ECO:0000313" key="4">
    <source>
        <dbReference type="EMBL" id="PTB22004.1"/>
    </source>
</evidence>
<evidence type="ECO:0000313" key="5">
    <source>
        <dbReference type="Proteomes" id="UP000240638"/>
    </source>
</evidence>
<protein>
    <submittedName>
        <fullName evidence="4">Peptide transporter</fullName>
    </submittedName>
</protein>
<evidence type="ECO:0000256" key="1">
    <source>
        <dbReference type="SAM" id="MobiDB-lite"/>
    </source>
</evidence>
<dbReference type="GO" id="GO:0098046">
    <property type="term" value="C:type V protein secretion system complex"/>
    <property type="evidence" value="ECO:0007669"/>
    <property type="project" value="TreeGrafter"/>
</dbReference>
<feature type="signal peptide" evidence="2">
    <location>
        <begin position="1"/>
        <end position="41"/>
    </location>
</feature>